<dbReference type="PROSITE" id="PS50404">
    <property type="entry name" value="GST_NTER"/>
    <property type="match status" value="1"/>
</dbReference>
<evidence type="ECO:0000256" key="4">
    <source>
        <dbReference type="ARBA" id="ARBA00047960"/>
    </source>
</evidence>
<dbReference type="SFLD" id="SFLDS00019">
    <property type="entry name" value="Glutathione_Transferase_(cytos"/>
    <property type="match status" value="1"/>
</dbReference>
<dbReference type="CDD" id="cd03185">
    <property type="entry name" value="GST_C_Tau"/>
    <property type="match status" value="1"/>
</dbReference>
<dbReference type="EMBL" id="JBDFQZ010000007">
    <property type="protein sequence ID" value="KAK9707295.1"/>
    <property type="molecule type" value="Genomic_DNA"/>
</dbReference>
<dbReference type="Gene3D" id="3.40.30.10">
    <property type="entry name" value="Glutaredoxin"/>
    <property type="match status" value="1"/>
</dbReference>
<dbReference type="GO" id="GO:0004364">
    <property type="term" value="F:glutathione transferase activity"/>
    <property type="evidence" value="ECO:0007669"/>
    <property type="project" value="UniProtKB-EC"/>
</dbReference>
<dbReference type="Gene3D" id="1.20.1050.10">
    <property type="match status" value="1"/>
</dbReference>
<dbReference type="Pfam" id="PF02798">
    <property type="entry name" value="GST_N"/>
    <property type="match status" value="1"/>
</dbReference>
<dbReference type="EC" id="2.5.1.18" evidence="5"/>
<evidence type="ECO:0000313" key="9">
    <source>
        <dbReference type="Proteomes" id="UP001443914"/>
    </source>
</evidence>
<dbReference type="InterPro" id="IPR045074">
    <property type="entry name" value="GST_C_Tau"/>
</dbReference>
<comment type="subcellular location">
    <subcellularLocation>
        <location evidence="5">Cytoplasm</location>
        <location evidence="5">Cytosol</location>
    </subcellularLocation>
</comment>
<comment type="similarity">
    <text evidence="3">Belongs to the GST superfamily. Tau family.</text>
</comment>
<evidence type="ECO:0000313" key="8">
    <source>
        <dbReference type="EMBL" id="KAK9707295.1"/>
    </source>
</evidence>
<dbReference type="SUPFAM" id="SSF47616">
    <property type="entry name" value="GST C-terminal domain-like"/>
    <property type="match status" value="1"/>
</dbReference>
<dbReference type="CDD" id="cd03058">
    <property type="entry name" value="GST_N_Tau"/>
    <property type="match status" value="1"/>
</dbReference>
<protein>
    <recommendedName>
        <fullName evidence="5">Glutathione S-transferase</fullName>
        <ecNumber evidence="5">2.5.1.18</ecNumber>
    </recommendedName>
</protein>
<sequence>MASENSEVKILGAWASPFVMRPRIALHLKSVEYDFIEENLITKSELLLKSNPVHKKIPVLLHNDKPVCESNVIVQYIDEAFSSGSSIFPSDPYDRAIHRFWAAYIDDKWFPIMMAASRADTPEAKATAIDQLKEGLLLLEDAFIKLSNGKPFFGGDDVGFVDIAFGSYLGWVRASEQMGCTKLIDESTTPSLATWADNFCGHEAVKDVMPETDKLVEFALTMIPKFKEAAAAAAAAST</sequence>
<reference evidence="8" key="1">
    <citation type="submission" date="2024-03" db="EMBL/GenBank/DDBJ databases">
        <title>WGS assembly of Saponaria officinalis var. Norfolk2.</title>
        <authorList>
            <person name="Jenkins J."/>
            <person name="Shu S."/>
            <person name="Grimwood J."/>
            <person name="Barry K."/>
            <person name="Goodstein D."/>
            <person name="Schmutz J."/>
            <person name="Leebens-Mack J."/>
            <person name="Osbourn A."/>
        </authorList>
    </citation>
    <scope>NUCLEOTIDE SEQUENCE [LARGE SCALE GENOMIC DNA]</scope>
    <source>
        <strain evidence="8">JIC</strain>
    </source>
</reference>
<comment type="function">
    <text evidence="5">Is involved in the conjugation of reduced glutathione to a wide number of exogenous and endogenous hydrophobic electrophiles.</text>
</comment>
<organism evidence="8 9">
    <name type="scientific">Saponaria officinalis</name>
    <name type="common">Common soapwort</name>
    <name type="synonym">Lychnis saponaria</name>
    <dbReference type="NCBI Taxonomy" id="3572"/>
    <lineage>
        <taxon>Eukaryota</taxon>
        <taxon>Viridiplantae</taxon>
        <taxon>Streptophyta</taxon>
        <taxon>Embryophyta</taxon>
        <taxon>Tracheophyta</taxon>
        <taxon>Spermatophyta</taxon>
        <taxon>Magnoliopsida</taxon>
        <taxon>eudicotyledons</taxon>
        <taxon>Gunneridae</taxon>
        <taxon>Pentapetalae</taxon>
        <taxon>Caryophyllales</taxon>
        <taxon>Caryophyllaceae</taxon>
        <taxon>Caryophylleae</taxon>
        <taxon>Saponaria</taxon>
    </lineage>
</organism>
<keyword evidence="1" id="KW-0216">Detoxification</keyword>
<dbReference type="SFLD" id="SFLDG00358">
    <property type="entry name" value="Main_(cytGST)"/>
    <property type="match status" value="1"/>
</dbReference>
<dbReference type="InterPro" id="IPR040079">
    <property type="entry name" value="Glutathione_S-Trfase"/>
</dbReference>
<dbReference type="GO" id="GO:0005737">
    <property type="term" value="C:cytoplasm"/>
    <property type="evidence" value="ECO:0007669"/>
    <property type="project" value="TreeGrafter"/>
</dbReference>
<dbReference type="InterPro" id="IPR010987">
    <property type="entry name" value="Glutathione-S-Trfase_C-like"/>
</dbReference>
<evidence type="ECO:0000259" key="7">
    <source>
        <dbReference type="PROSITE" id="PS50405"/>
    </source>
</evidence>
<dbReference type="PANTHER" id="PTHR11260:SF615">
    <property type="entry name" value="GLUTATHIONE S-TRANSFERASE U17"/>
    <property type="match status" value="1"/>
</dbReference>
<comment type="catalytic activity">
    <reaction evidence="4 5">
        <text>RX + glutathione = an S-substituted glutathione + a halide anion + H(+)</text>
        <dbReference type="Rhea" id="RHEA:16437"/>
        <dbReference type="ChEBI" id="CHEBI:15378"/>
        <dbReference type="ChEBI" id="CHEBI:16042"/>
        <dbReference type="ChEBI" id="CHEBI:17792"/>
        <dbReference type="ChEBI" id="CHEBI:57925"/>
        <dbReference type="ChEBI" id="CHEBI:90779"/>
        <dbReference type="EC" id="2.5.1.18"/>
    </reaction>
</comment>
<dbReference type="InterPro" id="IPR045073">
    <property type="entry name" value="Omega/Tau-like"/>
</dbReference>
<name>A0AAW1JSK3_SAPOF</name>
<evidence type="ECO:0000256" key="3">
    <source>
        <dbReference type="ARBA" id="ARBA00025743"/>
    </source>
</evidence>
<dbReference type="SFLD" id="SFLDG01152">
    <property type="entry name" value="Main.3:_Omega-_and_Tau-like"/>
    <property type="match status" value="1"/>
</dbReference>
<keyword evidence="2 5" id="KW-0808">Transferase</keyword>
<dbReference type="GO" id="GO:0006749">
    <property type="term" value="P:glutathione metabolic process"/>
    <property type="evidence" value="ECO:0007669"/>
    <property type="project" value="InterPro"/>
</dbReference>
<dbReference type="AlphaFoldDB" id="A0AAW1JSK3"/>
<dbReference type="FunFam" id="1.20.1050.10:FF:000016">
    <property type="entry name" value="Glutathione S-transferase U9"/>
    <property type="match status" value="1"/>
</dbReference>
<evidence type="ECO:0000259" key="6">
    <source>
        <dbReference type="PROSITE" id="PS50404"/>
    </source>
</evidence>
<gene>
    <name evidence="8" type="ORF">RND81_07G187500</name>
</gene>
<dbReference type="InterPro" id="IPR004045">
    <property type="entry name" value="Glutathione_S-Trfase_N"/>
</dbReference>
<dbReference type="InterPro" id="IPR036282">
    <property type="entry name" value="Glutathione-S-Trfase_C_sf"/>
</dbReference>
<keyword evidence="5" id="KW-0963">Cytoplasm</keyword>
<dbReference type="SUPFAM" id="SSF52833">
    <property type="entry name" value="Thioredoxin-like"/>
    <property type="match status" value="1"/>
</dbReference>
<keyword evidence="9" id="KW-1185">Reference proteome</keyword>
<evidence type="ECO:0000256" key="5">
    <source>
        <dbReference type="RuleBase" id="RU369102"/>
    </source>
</evidence>
<evidence type="ECO:0000256" key="1">
    <source>
        <dbReference type="ARBA" id="ARBA00022575"/>
    </source>
</evidence>
<proteinExistence type="inferred from homology"/>
<comment type="caution">
    <text evidence="8">The sequence shown here is derived from an EMBL/GenBank/DDBJ whole genome shotgun (WGS) entry which is preliminary data.</text>
</comment>
<feature type="domain" description="GST C-terminal" evidence="7">
    <location>
        <begin position="91"/>
        <end position="226"/>
    </location>
</feature>
<dbReference type="PROSITE" id="PS50405">
    <property type="entry name" value="GST_CTER"/>
    <property type="match status" value="1"/>
</dbReference>
<dbReference type="Pfam" id="PF13410">
    <property type="entry name" value="GST_C_2"/>
    <property type="match status" value="1"/>
</dbReference>
<dbReference type="Proteomes" id="UP001443914">
    <property type="component" value="Unassembled WGS sequence"/>
</dbReference>
<dbReference type="PANTHER" id="PTHR11260">
    <property type="entry name" value="GLUTATHIONE S-TRANSFERASE, GST, SUPERFAMILY, GST DOMAIN CONTAINING"/>
    <property type="match status" value="1"/>
</dbReference>
<dbReference type="GO" id="GO:0009407">
    <property type="term" value="P:toxin catabolic process"/>
    <property type="evidence" value="ECO:0007669"/>
    <property type="project" value="UniProtKB-ARBA"/>
</dbReference>
<dbReference type="InterPro" id="IPR036249">
    <property type="entry name" value="Thioredoxin-like_sf"/>
</dbReference>
<evidence type="ECO:0000256" key="2">
    <source>
        <dbReference type="ARBA" id="ARBA00022679"/>
    </source>
</evidence>
<feature type="domain" description="GST N-terminal" evidence="6">
    <location>
        <begin position="6"/>
        <end position="85"/>
    </location>
</feature>
<dbReference type="FunFam" id="3.40.30.10:FF:000044">
    <property type="entry name" value="Glutathione S-transferase GSTU6"/>
    <property type="match status" value="1"/>
</dbReference>
<accession>A0AAW1JSK3</accession>